<organism evidence="3 4">
    <name type="scientific">Mesonia maritima</name>
    <dbReference type="NCBI Taxonomy" id="1793873"/>
    <lineage>
        <taxon>Bacteria</taxon>
        <taxon>Pseudomonadati</taxon>
        <taxon>Bacteroidota</taxon>
        <taxon>Flavobacteriia</taxon>
        <taxon>Flavobacteriales</taxon>
        <taxon>Flavobacteriaceae</taxon>
        <taxon>Mesonia</taxon>
    </lineage>
</organism>
<dbReference type="SUPFAM" id="SSF48452">
    <property type="entry name" value="TPR-like"/>
    <property type="match status" value="1"/>
</dbReference>
<dbReference type="EMBL" id="JAVDQA010000001">
    <property type="protein sequence ID" value="MDR6299657.1"/>
    <property type="molecule type" value="Genomic_DNA"/>
</dbReference>
<comment type="caution">
    <text evidence="3">The sequence shown here is derived from an EMBL/GenBank/DDBJ whole genome shotgun (WGS) entry which is preliminary data.</text>
</comment>
<feature type="region of interest" description="Disordered" evidence="2">
    <location>
        <begin position="156"/>
        <end position="291"/>
    </location>
</feature>
<proteinExistence type="predicted"/>
<reference evidence="3 4" key="1">
    <citation type="submission" date="2023-07" db="EMBL/GenBank/DDBJ databases">
        <title>Genomic Encyclopedia of Type Strains, Phase IV (KMG-IV): sequencing the most valuable type-strain genomes for metagenomic binning, comparative biology and taxonomic classification.</title>
        <authorList>
            <person name="Goeker M."/>
        </authorList>
    </citation>
    <scope>NUCLEOTIDE SEQUENCE [LARGE SCALE GENOMIC DNA]</scope>
    <source>
        <strain evidence="3 4">DSM 102814</strain>
    </source>
</reference>
<dbReference type="Pfam" id="PF00515">
    <property type="entry name" value="TPR_1"/>
    <property type="match status" value="1"/>
</dbReference>
<dbReference type="Gene3D" id="1.25.40.10">
    <property type="entry name" value="Tetratricopeptide repeat domain"/>
    <property type="match status" value="2"/>
</dbReference>
<sequence>MKRKKMTFNMKHFFQKIIVAIIVCSTFQLKAQDNVEEAKVFMAEAEEALAENNFPKAEAKYREAIAKDKDNAEARYNLGNLYYNKEKSVSAVQRLHQSSVLSEDKTLKHKAYHNQGNAFMKEKKYALAVEAYKNALRNDPTDEETRYNFALAKEKLKKEQQQNKDNKDDKNQDQKNDKKENEDKNEKDGGENEQNKKDNKDDQSQNKDEKKGDQKKDEGDQQKKDQQQPKQEKGDENNAEKNQQQQPAEGKLSKQQIKNLLEAMENQEKKIQDKINAKKEKGQKRTTEKDW</sequence>
<evidence type="ECO:0000256" key="2">
    <source>
        <dbReference type="SAM" id="MobiDB-lite"/>
    </source>
</evidence>
<feature type="compositionally biased region" description="Basic and acidic residues" evidence="2">
    <location>
        <begin position="156"/>
        <end position="239"/>
    </location>
</feature>
<accession>A0ABU1K570</accession>
<feature type="compositionally biased region" description="Polar residues" evidence="2">
    <location>
        <begin position="240"/>
        <end position="258"/>
    </location>
</feature>
<keyword evidence="4" id="KW-1185">Reference proteome</keyword>
<dbReference type="Pfam" id="PF13414">
    <property type="entry name" value="TPR_11"/>
    <property type="match status" value="1"/>
</dbReference>
<evidence type="ECO:0008006" key="5">
    <source>
        <dbReference type="Google" id="ProtNLM"/>
    </source>
</evidence>
<dbReference type="Proteomes" id="UP001257659">
    <property type="component" value="Unassembled WGS sequence"/>
</dbReference>
<dbReference type="InterPro" id="IPR019734">
    <property type="entry name" value="TPR_rpt"/>
</dbReference>
<evidence type="ECO:0000313" key="4">
    <source>
        <dbReference type="Proteomes" id="UP001257659"/>
    </source>
</evidence>
<dbReference type="RefSeq" id="WP_309726535.1">
    <property type="nucleotide sequence ID" value="NZ_JAVDQA010000001.1"/>
</dbReference>
<feature type="compositionally biased region" description="Basic and acidic residues" evidence="2">
    <location>
        <begin position="266"/>
        <end position="291"/>
    </location>
</feature>
<feature type="repeat" description="TPR" evidence="1">
    <location>
        <begin position="109"/>
        <end position="142"/>
    </location>
</feature>
<protein>
    <recommendedName>
        <fullName evidence="5">Tetratricopeptide repeat protein</fullName>
    </recommendedName>
</protein>
<gene>
    <name evidence="3" type="ORF">GGR31_000273</name>
</gene>
<dbReference type="InterPro" id="IPR011990">
    <property type="entry name" value="TPR-like_helical_dom_sf"/>
</dbReference>
<evidence type="ECO:0000256" key="1">
    <source>
        <dbReference type="PROSITE-ProRule" id="PRU00339"/>
    </source>
</evidence>
<name>A0ABU1K570_9FLAO</name>
<evidence type="ECO:0000313" key="3">
    <source>
        <dbReference type="EMBL" id="MDR6299657.1"/>
    </source>
</evidence>
<dbReference type="SMART" id="SM00028">
    <property type="entry name" value="TPR"/>
    <property type="match status" value="3"/>
</dbReference>
<keyword evidence="1" id="KW-0802">TPR repeat</keyword>
<dbReference type="PROSITE" id="PS50005">
    <property type="entry name" value="TPR"/>
    <property type="match status" value="1"/>
</dbReference>